<dbReference type="GO" id="GO:0005576">
    <property type="term" value="C:extracellular region"/>
    <property type="evidence" value="ECO:0007669"/>
    <property type="project" value="TreeGrafter"/>
</dbReference>
<dbReference type="GO" id="GO:0006401">
    <property type="term" value="P:RNA catabolic process"/>
    <property type="evidence" value="ECO:0007669"/>
    <property type="project" value="TreeGrafter"/>
</dbReference>
<evidence type="ECO:0000256" key="4">
    <source>
        <dbReference type="SAM" id="SignalP"/>
    </source>
</evidence>
<evidence type="ECO:0000313" key="5">
    <source>
        <dbReference type="EMBL" id="CAB0042727.1"/>
    </source>
</evidence>
<evidence type="ECO:0000256" key="3">
    <source>
        <dbReference type="SAM" id="MobiDB-lite"/>
    </source>
</evidence>
<evidence type="ECO:0000256" key="2">
    <source>
        <dbReference type="RuleBase" id="RU004328"/>
    </source>
</evidence>
<dbReference type="PROSITE" id="PS00530">
    <property type="entry name" value="RNASE_T2_1"/>
    <property type="match status" value="1"/>
</dbReference>
<dbReference type="OrthoDB" id="435754at2759"/>
<dbReference type="InterPro" id="IPR033130">
    <property type="entry name" value="RNase_T2_His_AS_2"/>
</dbReference>
<dbReference type="InterPro" id="IPR036430">
    <property type="entry name" value="RNase_T2-like_sf"/>
</dbReference>
<dbReference type="PANTHER" id="PTHR11240">
    <property type="entry name" value="RIBONUCLEASE T2"/>
    <property type="match status" value="1"/>
</dbReference>
<dbReference type="SUPFAM" id="SSF55895">
    <property type="entry name" value="Ribonuclease Rh-like"/>
    <property type="match status" value="1"/>
</dbReference>
<keyword evidence="4" id="KW-0732">Signal</keyword>
<keyword evidence="6" id="KW-1185">Reference proteome</keyword>
<name>A0A6H5IWL6_9HYME</name>
<comment type="similarity">
    <text evidence="1 2">Belongs to the RNase T2 family.</text>
</comment>
<feature type="compositionally biased region" description="Low complexity" evidence="3">
    <location>
        <begin position="279"/>
        <end position="292"/>
    </location>
</feature>
<gene>
    <name evidence="5" type="ORF">TBRA_LOCUS14331</name>
</gene>
<accession>A0A6H5IWL6</accession>
<proteinExistence type="inferred from homology"/>
<organism evidence="5 6">
    <name type="scientific">Trichogramma brassicae</name>
    <dbReference type="NCBI Taxonomy" id="86971"/>
    <lineage>
        <taxon>Eukaryota</taxon>
        <taxon>Metazoa</taxon>
        <taxon>Ecdysozoa</taxon>
        <taxon>Arthropoda</taxon>
        <taxon>Hexapoda</taxon>
        <taxon>Insecta</taxon>
        <taxon>Pterygota</taxon>
        <taxon>Neoptera</taxon>
        <taxon>Endopterygota</taxon>
        <taxon>Hymenoptera</taxon>
        <taxon>Apocrita</taxon>
        <taxon>Proctotrupomorpha</taxon>
        <taxon>Chalcidoidea</taxon>
        <taxon>Trichogrammatidae</taxon>
        <taxon>Trichogramma</taxon>
    </lineage>
</organism>
<dbReference type="InterPro" id="IPR018188">
    <property type="entry name" value="RNase_T2_His_AS_1"/>
</dbReference>
<protein>
    <submittedName>
        <fullName evidence="5">Uncharacterized protein</fullName>
    </submittedName>
</protein>
<dbReference type="EMBL" id="CADCXV010001216">
    <property type="protein sequence ID" value="CAB0042727.1"/>
    <property type="molecule type" value="Genomic_DNA"/>
</dbReference>
<feature type="region of interest" description="Disordered" evidence="3">
    <location>
        <begin position="266"/>
        <end position="293"/>
    </location>
</feature>
<dbReference type="Pfam" id="PF00445">
    <property type="entry name" value="Ribonuclease_T2"/>
    <property type="match status" value="1"/>
</dbReference>
<dbReference type="GO" id="GO:0033897">
    <property type="term" value="F:ribonuclease T2 activity"/>
    <property type="evidence" value="ECO:0007669"/>
    <property type="project" value="InterPro"/>
</dbReference>
<dbReference type="Gene3D" id="3.90.730.10">
    <property type="entry name" value="Ribonuclease T2-like"/>
    <property type="match status" value="1"/>
</dbReference>
<dbReference type="AlphaFoldDB" id="A0A6H5IWL6"/>
<dbReference type="PROSITE" id="PS00531">
    <property type="entry name" value="RNASE_T2_2"/>
    <property type="match status" value="1"/>
</dbReference>
<dbReference type="Proteomes" id="UP000479190">
    <property type="component" value="Unassembled WGS sequence"/>
</dbReference>
<dbReference type="GO" id="GO:0003723">
    <property type="term" value="F:RNA binding"/>
    <property type="evidence" value="ECO:0007669"/>
    <property type="project" value="InterPro"/>
</dbReference>
<evidence type="ECO:0000256" key="1">
    <source>
        <dbReference type="ARBA" id="ARBA00007469"/>
    </source>
</evidence>
<dbReference type="InterPro" id="IPR001568">
    <property type="entry name" value="RNase_T2-like"/>
</dbReference>
<dbReference type="PANTHER" id="PTHR11240:SF22">
    <property type="entry name" value="RIBONUCLEASE T2"/>
    <property type="match status" value="1"/>
</dbReference>
<reference evidence="5 6" key="1">
    <citation type="submission" date="2020-02" db="EMBL/GenBank/DDBJ databases">
        <authorList>
            <person name="Ferguson B K."/>
        </authorList>
    </citation>
    <scope>NUCLEOTIDE SEQUENCE [LARGE SCALE GENOMIC DNA]</scope>
</reference>
<sequence length="320" mass="36548">MMIRELVAIFVLAMISDRILNSQCSEQINNETIDLADEDEDDGFTVVTKKPQKPKAPSSVYNYFILSLMWPQTNCWYANMDYDSGDLDCSRCENMPADRGAWTIHGLWPAVDPYEVPEFCPGKPSQQYSAASLYPLLLEEMNRKWLAYRFGMGNDAFRKHEWDKHGTCSLDNEHTSTVNKYLNTTMTMYDKYEPSKFLQIENIVPGGQYNVRRISDAIQKHLKVTPAMYCMKNAVSGCTYWKKEKKHKLYSVSNLIAENAQAVLPRDPHLSGQVDPRPGRLLQSSGRQLQSQDAHDLAGELGPLLGQQRLAELSELFFTR</sequence>
<evidence type="ECO:0000313" key="6">
    <source>
        <dbReference type="Proteomes" id="UP000479190"/>
    </source>
</evidence>
<feature type="chain" id="PRO_5026040762" evidence="4">
    <location>
        <begin position="22"/>
        <end position="320"/>
    </location>
</feature>
<feature type="signal peptide" evidence="4">
    <location>
        <begin position="1"/>
        <end position="21"/>
    </location>
</feature>